<evidence type="ECO:0000256" key="1">
    <source>
        <dbReference type="SAM" id="Coils"/>
    </source>
</evidence>
<feature type="coiled-coil region" evidence="1">
    <location>
        <begin position="71"/>
        <end position="119"/>
    </location>
</feature>
<keyword evidence="1" id="KW-0175">Coiled coil</keyword>
<gene>
    <name evidence="3" type="ORF">FRX97_07790</name>
</gene>
<evidence type="ECO:0000256" key="2">
    <source>
        <dbReference type="SAM" id="SignalP"/>
    </source>
</evidence>
<dbReference type="Proteomes" id="UP000321168">
    <property type="component" value="Unassembled WGS sequence"/>
</dbReference>
<dbReference type="AlphaFoldDB" id="A0A5C6V0B7"/>
<evidence type="ECO:0000313" key="4">
    <source>
        <dbReference type="Proteomes" id="UP000321168"/>
    </source>
</evidence>
<accession>A0A5C6V0B7</accession>
<dbReference type="EMBL" id="VORB01000006">
    <property type="protein sequence ID" value="TXC78609.1"/>
    <property type="molecule type" value="Genomic_DNA"/>
</dbReference>
<keyword evidence="2" id="KW-0732">Signal</keyword>
<evidence type="ECO:0000313" key="3">
    <source>
        <dbReference type="EMBL" id="TXC78609.1"/>
    </source>
</evidence>
<dbReference type="RefSeq" id="WP_147014636.1">
    <property type="nucleotide sequence ID" value="NZ_VORB01000006.1"/>
</dbReference>
<protein>
    <submittedName>
        <fullName evidence="3">DUF4890 domain-containing protein</fullName>
    </submittedName>
</protein>
<feature type="signal peptide" evidence="2">
    <location>
        <begin position="1"/>
        <end position="18"/>
    </location>
</feature>
<sequence>MKKIFVTMLLSASLGAMAQSPNVDYDIDKRAENFTEKVAKELDLNATQKARLLEIHTAELEEMTRAKKARRDVVVQHREEIKDKREELKNDQEALEARRAALKAEKEAYAQEKQAMEEKYRSQVKSILTEEQFEQYLLLKGRKQGKAEAINKMHRKMEHPRK</sequence>
<dbReference type="Gene3D" id="1.20.120.1490">
    <property type="match status" value="1"/>
</dbReference>
<dbReference type="Pfam" id="PF16231">
    <property type="entry name" value="DUF4890"/>
    <property type="match status" value="1"/>
</dbReference>
<dbReference type="InterPro" id="IPR032612">
    <property type="entry name" value="DUF4890"/>
</dbReference>
<comment type="caution">
    <text evidence="3">The sequence shown here is derived from an EMBL/GenBank/DDBJ whole genome shotgun (WGS) entry which is preliminary data.</text>
</comment>
<reference evidence="3 4" key="1">
    <citation type="submission" date="2019-08" db="EMBL/GenBank/DDBJ databases">
        <title>Genome of Luteibaculum oceani JCM 18817.</title>
        <authorList>
            <person name="Bowman J.P."/>
        </authorList>
    </citation>
    <scope>NUCLEOTIDE SEQUENCE [LARGE SCALE GENOMIC DNA]</scope>
    <source>
        <strain evidence="3 4">JCM 18817</strain>
    </source>
</reference>
<organism evidence="3 4">
    <name type="scientific">Luteibaculum oceani</name>
    <dbReference type="NCBI Taxonomy" id="1294296"/>
    <lineage>
        <taxon>Bacteria</taxon>
        <taxon>Pseudomonadati</taxon>
        <taxon>Bacteroidota</taxon>
        <taxon>Flavobacteriia</taxon>
        <taxon>Flavobacteriales</taxon>
        <taxon>Luteibaculaceae</taxon>
        <taxon>Luteibaculum</taxon>
    </lineage>
</organism>
<feature type="chain" id="PRO_5022735043" evidence="2">
    <location>
        <begin position="19"/>
        <end position="162"/>
    </location>
</feature>
<name>A0A5C6V0B7_9FLAO</name>
<proteinExistence type="predicted"/>
<keyword evidence="4" id="KW-1185">Reference proteome</keyword>